<dbReference type="STRING" id="1365484.W6QRN1"/>
<dbReference type="GO" id="GO:0030332">
    <property type="term" value="F:cyclin binding"/>
    <property type="evidence" value="ECO:0007669"/>
    <property type="project" value="TreeGrafter"/>
</dbReference>
<reference evidence="2" key="1">
    <citation type="journal article" date="2014" name="Nat. Commun.">
        <title>Multiple recent horizontal transfers of a large genomic region in cheese making fungi.</title>
        <authorList>
            <person name="Cheeseman K."/>
            <person name="Ropars J."/>
            <person name="Renault P."/>
            <person name="Dupont J."/>
            <person name="Gouzy J."/>
            <person name="Branca A."/>
            <person name="Abraham A.L."/>
            <person name="Ceppi M."/>
            <person name="Conseiller E."/>
            <person name="Debuchy R."/>
            <person name="Malagnac F."/>
            <person name="Goarin A."/>
            <person name="Silar P."/>
            <person name="Lacoste S."/>
            <person name="Sallet E."/>
            <person name="Bensimon A."/>
            <person name="Giraud T."/>
            <person name="Brygoo Y."/>
        </authorList>
    </citation>
    <scope>NUCLEOTIDE SEQUENCE [LARGE SCALE GENOMIC DNA]</scope>
    <source>
        <strain evidence="2">FM164</strain>
    </source>
</reference>
<dbReference type="GO" id="GO:0061630">
    <property type="term" value="F:ubiquitin protein ligase activity"/>
    <property type="evidence" value="ECO:0007669"/>
    <property type="project" value="TreeGrafter"/>
</dbReference>
<dbReference type="EMBL" id="HG792016">
    <property type="protein sequence ID" value="CDM32202.1"/>
    <property type="molecule type" value="Genomic_DNA"/>
</dbReference>
<dbReference type="GO" id="GO:0005634">
    <property type="term" value="C:nucleus"/>
    <property type="evidence" value="ECO:0007669"/>
    <property type="project" value="TreeGrafter"/>
</dbReference>
<protein>
    <submittedName>
        <fullName evidence="2">Ubiquitin-conjugating enzyme E2C-binding protein</fullName>
    </submittedName>
</protein>
<accession>W6QRN1</accession>
<dbReference type="PANTHER" id="PTHR31531:SF2">
    <property type="entry name" value="E3 UBIQUITIN-PROTEIN LIGASE E3D"/>
    <property type="match status" value="1"/>
</dbReference>
<proteinExistence type="predicted"/>
<dbReference type="GO" id="GO:0051865">
    <property type="term" value="P:protein autoubiquitination"/>
    <property type="evidence" value="ECO:0007669"/>
    <property type="project" value="TreeGrafter"/>
</dbReference>
<evidence type="ECO:0000313" key="2">
    <source>
        <dbReference type="EMBL" id="CDM32202.1"/>
    </source>
</evidence>
<dbReference type="OMA" id="QAMKVFY"/>
<dbReference type="Pfam" id="PF09814">
    <property type="entry name" value="HECT_2"/>
    <property type="match status" value="1"/>
</dbReference>
<dbReference type="AlphaFoldDB" id="W6QRN1"/>
<dbReference type="GO" id="GO:0000209">
    <property type="term" value="P:protein polyubiquitination"/>
    <property type="evidence" value="ECO:0007669"/>
    <property type="project" value="TreeGrafter"/>
</dbReference>
<name>W6QRN1_PENRF</name>
<dbReference type="PANTHER" id="PTHR31531">
    <property type="entry name" value="E3 UBIQUITIN-PROTEIN LIGASE E3D FAMILY MEMBER"/>
    <property type="match status" value="1"/>
</dbReference>
<evidence type="ECO:0000313" key="3">
    <source>
        <dbReference type="Proteomes" id="UP000030686"/>
    </source>
</evidence>
<evidence type="ECO:0000256" key="1">
    <source>
        <dbReference type="SAM" id="MobiDB-lite"/>
    </source>
</evidence>
<dbReference type="InterPro" id="IPR019193">
    <property type="entry name" value="UBQ-conj_enz_E2-bd_prot"/>
</dbReference>
<keyword evidence="3" id="KW-1185">Reference proteome</keyword>
<feature type="region of interest" description="Disordered" evidence="1">
    <location>
        <begin position="75"/>
        <end position="127"/>
    </location>
</feature>
<gene>
    <name evidence="2" type="ORF">PROQFM164_S02g002353</name>
</gene>
<dbReference type="GO" id="GO:0000151">
    <property type="term" value="C:ubiquitin ligase complex"/>
    <property type="evidence" value="ECO:0007669"/>
    <property type="project" value="TreeGrafter"/>
</dbReference>
<feature type="compositionally biased region" description="Polar residues" evidence="1">
    <location>
        <begin position="99"/>
        <end position="114"/>
    </location>
</feature>
<dbReference type="OrthoDB" id="386949at2759"/>
<dbReference type="GO" id="GO:0006513">
    <property type="term" value="P:protein monoubiquitination"/>
    <property type="evidence" value="ECO:0007669"/>
    <property type="project" value="TreeGrafter"/>
</dbReference>
<sequence length="462" mass="51835">MQDADIPLYLHAEFLPNIRQITLYVSLPETTQFDGIRPDIQLSESRKAVTVSLPEPFKHVTETIKLPARVSAASRRVLETPIGPVPKSEPSDTRDPSRTRNSSGIRDSSSTNYPGGTRNPSHDYSFRMQVDPNDEALAPRDELIDEFTPWTADEMSSSTRIRCRECEQVFLDPSLISESVNQGTTPGWIWKDLPSGNWAEMMDFWHCHKPDPHADHEKEEKDTALEIEDQTAQTKGYGADSHVVAVSGTVFVDVATFLLAETDCIGLRKGNDEEHKANIKLSPQRTLDCTNCNSIIGMEDPTAKGWRLLKANVSLNTNSSSDADITKWEVHPTETIVAAQLLELIERESARRFVVHCGQKSGLVLWVFNPDMRYSNSSAGDSIMAQQAMKVFYQEAPDVDELLHPEIGNPSPLSVEELELPSMIFEAMSQALTKSNEMLPLSARRFNEWHVGLLSRFRREKA</sequence>
<dbReference type="GO" id="GO:0031624">
    <property type="term" value="F:ubiquitin conjugating enzyme binding"/>
    <property type="evidence" value="ECO:0007669"/>
    <property type="project" value="TreeGrafter"/>
</dbReference>
<dbReference type="Proteomes" id="UP000030686">
    <property type="component" value="Unassembled WGS sequence"/>
</dbReference>
<feature type="compositionally biased region" description="Basic and acidic residues" evidence="1">
    <location>
        <begin position="89"/>
        <end position="98"/>
    </location>
</feature>
<dbReference type="GO" id="GO:0043161">
    <property type="term" value="P:proteasome-mediated ubiquitin-dependent protein catabolic process"/>
    <property type="evidence" value="ECO:0007669"/>
    <property type="project" value="TreeGrafter"/>
</dbReference>
<dbReference type="GO" id="GO:0005829">
    <property type="term" value="C:cytosol"/>
    <property type="evidence" value="ECO:0007669"/>
    <property type="project" value="TreeGrafter"/>
</dbReference>
<organism evidence="2 3">
    <name type="scientific">Penicillium roqueforti (strain FM164)</name>
    <dbReference type="NCBI Taxonomy" id="1365484"/>
    <lineage>
        <taxon>Eukaryota</taxon>
        <taxon>Fungi</taxon>
        <taxon>Dikarya</taxon>
        <taxon>Ascomycota</taxon>
        <taxon>Pezizomycotina</taxon>
        <taxon>Eurotiomycetes</taxon>
        <taxon>Eurotiomycetidae</taxon>
        <taxon>Eurotiales</taxon>
        <taxon>Aspergillaceae</taxon>
        <taxon>Penicillium</taxon>
    </lineage>
</organism>